<dbReference type="RefSeq" id="WP_187751130.1">
    <property type="nucleotide sequence ID" value="NZ_CP060828.1"/>
</dbReference>
<dbReference type="AlphaFoldDB" id="A0A7H0IN39"/>
<feature type="region of interest" description="Disordered" evidence="1">
    <location>
        <begin position="338"/>
        <end position="368"/>
    </location>
</feature>
<evidence type="ECO:0000256" key="1">
    <source>
        <dbReference type="SAM" id="MobiDB-lite"/>
    </source>
</evidence>
<name>A0A7H0IN39_9ACTN</name>
<dbReference type="Pfam" id="PF13699">
    <property type="entry name" value="eCIS_core"/>
    <property type="match status" value="1"/>
</dbReference>
<feature type="domain" description="eCIS core" evidence="2">
    <location>
        <begin position="96"/>
        <end position="164"/>
    </location>
</feature>
<evidence type="ECO:0000313" key="4">
    <source>
        <dbReference type="Proteomes" id="UP000516052"/>
    </source>
</evidence>
<sequence length="713" mass="77019">MRHTTASRRGTDREQAEPHTPVRGPRFPAGSPGALQRTIGNAAVARMIARERGRDREAPAPGGREATGGDATRGEVAGEAAVREAARAAGRGGRRLPGGVRTTMENAFGTSLDHVRVSVDERAAASIDAKAYTVGHTIVVQNASVLRDTETMAHEIHHTTQHDAPAGLSDPDGRWEREAADAGARVARGQSVQCAADSGAGHEGDAVQRRVGFEFESQWRVRDHNDLTEEDEQNYHDEVAEQKALGGAQILVMLTAPRSAHASRLLDEAEQATPAQDLRDSWLAPLAGGNRGEYQLTDEGAARIDRLRQESPEEYEKLLPEAQHALRTKKVIREPPVRGRDIPKADSVGGGRNYQLTSDVSPTGGSGLEWVTDPLNTRDEAVEVMDTITAVSAALDSRQGEESFPLDDVVVEGFTANPGIMVFPMGGALDYTPQMTGGFKLGELPRLVEYLNAPAKAPGLLGRAAHDRRKEAQQDLHREGIGKVDGIRRTARELADALPEEATGGQPTDGLVGLITLIGSYLDYGTRLEGSGNSKSIAGGLMSRTSFAHNFTLLPHPLRVYFRTKPAEFVTFALQAAGLPVDGTDPLYNTAVEHGDAGRRERRQIPLTRAEWLKGIPVGQDLLRNYKHLTEAEKIQVGDRKDDWDHIHSSLGALGSVDDKVGKPGSEEVALVAELRRIPGGARTADLKPLALAAFDLVQRLNEGKSLDYKKKR</sequence>
<feature type="compositionally biased region" description="Basic and acidic residues" evidence="1">
    <location>
        <begin position="48"/>
        <end position="58"/>
    </location>
</feature>
<evidence type="ECO:0000259" key="2">
    <source>
        <dbReference type="Pfam" id="PF13699"/>
    </source>
</evidence>
<evidence type="ECO:0000313" key="3">
    <source>
        <dbReference type="EMBL" id="QNP74205.1"/>
    </source>
</evidence>
<dbReference type="KEGG" id="sroi:IAG44_35295"/>
<dbReference type="InterPro" id="IPR025295">
    <property type="entry name" value="eCIS_core_dom"/>
</dbReference>
<gene>
    <name evidence="3" type="ORF">IAG44_35295</name>
</gene>
<dbReference type="Proteomes" id="UP000516052">
    <property type="component" value="Chromosome"/>
</dbReference>
<accession>A0A7H0IN39</accession>
<feature type="compositionally biased region" description="Polar residues" evidence="1">
    <location>
        <begin position="354"/>
        <end position="363"/>
    </location>
</feature>
<protein>
    <submittedName>
        <fullName evidence="3">DUF4157 domain-containing protein</fullName>
    </submittedName>
</protein>
<reference evidence="3 4" key="1">
    <citation type="submission" date="2020-08" db="EMBL/GenBank/DDBJ databases">
        <title>A novel species.</title>
        <authorList>
            <person name="Gao J."/>
        </authorList>
    </citation>
    <scope>NUCLEOTIDE SEQUENCE [LARGE SCALE GENOMIC DNA]</scope>
    <source>
        <strain evidence="3 4">CRXT-G-22</strain>
    </source>
</reference>
<organism evidence="3 4">
    <name type="scientific">Streptomyces roseirectus</name>
    <dbReference type="NCBI Taxonomy" id="2768066"/>
    <lineage>
        <taxon>Bacteria</taxon>
        <taxon>Bacillati</taxon>
        <taxon>Actinomycetota</taxon>
        <taxon>Actinomycetes</taxon>
        <taxon>Kitasatosporales</taxon>
        <taxon>Streptomycetaceae</taxon>
        <taxon>Streptomyces</taxon>
    </lineage>
</organism>
<dbReference type="EMBL" id="CP060828">
    <property type="protein sequence ID" value="QNP74205.1"/>
    <property type="molecule type" value="Genomic_DNA"/>
</dbReference>
<keyword evidence="4" id="KW-1185">Reference proteome</keyword>
<proteinExistence type="predicted"/>
<feature type="region of interest" description="Disordered" evidence="1">
    <location>
        <begin position="1"/>
        <end position="78"/>
    </location>
</feature>